<comment type="caution">
    <text evidence="8">The sequence shown here is derived from an EMBL/GenBank/DDBJ whole genome shotgun (WGS) entry which is preliminary data.</text>
</comment>
<dbReference type="Gene3D" id="3.40.50.300">
    <property type="entry name" value="P-loop containing nucleotide triphosphate hydrolases"/>
    <property type="match status" value="2"/>
</dbReference>
<dbReference type="Gene3D" id="1.20.120.1080">
    <property type="match status" value="1"/>
</dbReference>
<dbReference type="PROSITE" id="PS51192">
    <property type="entry name" value="HELICASE_ATP_BIND_1"/>
    <property type="match status" value="1"/>
</dbReference>
<organism evidence="8 9">
    <name type="scientific">Ruegeria pomeroyi</name>
    <dbReference type="NCBI Taxonomy" id="89184"/>
    <lineage>
        <taxon>Bacteria</taxon>
        <taxon>Pseudomonadati</taxon>
        <taxon>Pseudomonadota</taxon>
        <taxon>Alphaproteobacteria</taxon>
        <taxon>Rhodobacterales</taxon>
        <taxon>Roseobacteraceae</taxon>
        <taxon>Ruegeria</taxon>
    </lineage>
</organism>
<gene>
    <name evidence="8" type="primary">hrpB</name>
    <name evidence="8" type="ORF">HW564_11655</name>
</gene>
<dbReference type="Pfam" id="PF08482">
    <property type="entry name" value="HrpB_C"/>
    <property type="match status" value="1"/>
</dbReference>
<dbReference type="PIRSF" id="PIRSF005496">
    <property type="entry name" value="ATP_hel_hrpB"/>
    <property type="match status" value="1"/>
</dbReference>
<dbReference type="FunFam" id="3.40.50.300:FF:002125">
    <property type="entry name" value="ATP-dependent helicase HrpB"/>
    <property type="match status" value="1"/>
</dbReference>
<dbReference type="InterPro" id="IPR048333">
    <property type="entry name" value="HA2_WH"/>
</dbReference>
<feature type="region of interest" description="Disordered" evidence="5">
    <location>
        <begin position="793"/>
        <end position="816"/>
    </location>
</feature>
<evidence type="ECO:0000256" key="3">
    <source>
        <dbReference type="ARBA" id="ARBA00022806"/>
    </source>
</evidence>
<dbReference type="Pfam" id="PF00270">
    <property type="entry name" value="DEAD"/>
    <property type="match status" value="1"/>
</dbReference>
<evidence type="ECO:0000256" key="2">
    <source>
        <dbReference type="ARBA" id="ARBA00022801"/>
    </source>
</evidence>
<dbReference type="GO" id="GO:0003676">
    <property type="term" value="F:nucleic acid binding"/>
    <property type="evidence" value="ECO:0007669"/>
    <property type="project" value="InterPro"/>
</dbReference>
<name>A0A850LI13_9RHOB</name>
<dbReference type="OMA" id="VCYRLWD"/>
<dbReference type="PANTHER" id="PTHR43519:SF1">
    <property type="entry name" value="ATP-DEPENDENT RNA HELICASE HRPB"/>
    <property type="match status" value="1"/>
</dbReference>
<dbReference type="InterPro" id="IPR010225">
    <property type="entry name" value="HrpB"/>
</dbReference>
<dbReference type="SUPFAM" id="SSF52540">
    <property type="entry name" value="P-loop containing nucleoside triphosphate hydrolases"/>
    <property type="match status" value="1"/>
</dbReference>
<dbReference type="InterPro" id="IPR013689">
    <property type="entry name" value="RNA_helicase_ATP-dep_HrpB_C"/>
</dbReference>
<evidence type="ECO:0000256" key="5">
    <source>
        <dbReference type="SAM" id="MobiDB-lite"/>
    </source>
</evidence>
<evidence type="ECO:0000256" key="1">
    <source>
        <dbReference type="ARBA" id="ARBA00022741"/>
    </source>
</evidence>
<evidence type="ECO:0000259" key="6">
    <source>
        <dbReference type="PROSITE" id="PS51192"/>
    </source>
</evidence>
<accession>A0A850LI13</accession>
<dbReference type="PROSITE" id="PS51194">
    <property type="entry name" value="HELICASE_CTER"/>
    <property type="match status" value="1"/>
</dbReference>
<sequence>MTRLPIDDALPDLISALRAQGRAVLQAPPGAGKTTRVPLALLSAGLTNGRIVMLEPRRLAARAAAERMAETLGEPVGQTVGYRIRGEAKRTNATRIEVVTEGILTRMLQAEPDLPGIGAVIFDEFHERSLNADLGLALCLEVTEALRDDLILLAMSATLDAGPVAALMDAPMVTSQGRAYPVETRWLDHPLGPRARRVEALADLVAKAEAETRDLGGSLLVFLPGEGEIRRAQTLLSARLPDSCTLRPLFGAMPFAAQRAAIRPATEGRNVVLATSIAETSLTIPDVRVVVDMGQARRARFDPGSGMTRLVTERVTRAEATQRAGRAGRVAEGICYRLWTRGEEGALAAFPPAEIEAADLTGLALELALWGAEPGALGFVTQPPETALAEARALLGFLGAIDAQGRITDHGRVLAALPLHPRLGHMLALAGREAAPLAALMAERDPLRGAPADLDLRLAALRDPSRFRRERPYEVNMGVLDRIRAEARRLEKQAKTPAGRMSPAAMAALAYPDRIGQRRKGEAPRFVLSGGKGAALDPGEALANTPYLVAIDTDGDPREARIRMAARITEGELRELFADQITRNDLCEWSRRERRVIARHQERLGAITLSDRIWKEVPDEAVARAMLDGVRDLGLRLSAPAARLARRVELVRASGADLPDFSEPGLMGTIEDWLQPMLQGVRSAEDWKRFDLLPALKARLDWGQSQELETRAPGAFITPLGRKVPIDYEREVPEISVRLQEMFGVTQHPMVAGVPLKITLLSPAQRPIQITRDLPGFWDGSYADVRKDMRAQYPKHPWPEDPREADPTLRAKPRKG</sequence>
<keyword evidence="3 8" id="KW-0347">Helicase</keyword>
<evidence type="ECO:0000313" key="8">
    <source>
        <dbReference type="EMBL" id="NVK97578.1"/>
    </source>
</evidence>
<dbReference type="InterPro" id="IPR014001">
    <property type="entry name" value="Helicase_ATP-bd"/>
</dbReference>
<dbReference type="SMART" id="SM00847">
    <property type="entry name" value="HA2"/>
    <property type="match status" value="1"/>
</dbReference>
<dbReference type="EMBL" id="JABXIY010000028">
    <property type="protein sequence ID" value="NVK97578.1"/>
    <property type="molecule type" value="Genomic_DNA"/>
</dbReference>
<dbReference type="SMART" id="SM00490">
    <property type="entry name" value="HELICc"/>
    <property type="match status" value="1"/>
</dbReference>
<evidence type="ECO:0000256" key="4">
    <source>
        <dbReference type="ARBA" id="ARBA00022840"/>
    </source>
</evidence>
<dbReference type="GO" id="GO:0005524">
    <property type="term" value="F:ATP binding"/>
    <property type="evidence" value="ECO:0007669"/>
    <property type="project" value="UniProtKB-KW"/>
</dbReference>
<keyword evidence="2" id="KW-0378">Hydrolase</keyword>
<dbReference type="Pfam" id="PF04408">
    <property type="entry name" value="WHD_HA2"/>
    <property type="match status" value="1"/>
</dbReference>
<protein>
    <submittedName>
        <fullName evidence="8">ATP-dependent helicase HrpB</fullName>
    </submittedName>
</protein>
<dbReference type="GO" id="GO:0004386">
    <property type="term" value="F:helicase activity"/>
    <property type="evidence" value="ECO:0007669"/>
    <property type="project" value="UniProtKB-KW"/>
</dbReference>
<dbReference type="CDD" id="cd18791">
    <property type="entry name" value="SF2_C_RHA"/>
    <property type="match status" value="1"/>
</dbReference>
<dbReference type="NCBIfam" id="TIGR01970">
    <property type="entry name" value="DEAH_box_HrpB"/>
    <property type="match status" value="1"/>
</dbReference>
<dbReference type="InterPro" id="IPR049614">
    <property type="entry name" value="HrpB_DEXH"/>
</dbReference>
<dbReference type="GO" id="GO:0016787">
    <property type="term" value="F:hydrolase activity"/>
    <property type="evidence" value="ECO:0007669"/>
    <property type="project" value="UniProtKB-KW"/>
</dbReference>
<evidence type="ECO:0000259" key="7">
    <source>
        <dbReference type="PROSITE" id="PS51194"/>
    </source>
</evidence>
<evidence type="ECO:0000313" key="9">
    <source>
        <dbReference type="Proteomes" id="UP000565723"/>
    </source>
</evidence>
<feature type="domain" description="Helicase C-terminal" evidence="7">
    <location>
        <begin position="200"/>
        <end position="371"/>
    </location>
</feature>
<feature type="compositionally biased region" description="Basic and acidic residues" evidence="5">
    <location>
        <begin position="797"/>
        <end position="809"/>
    </location>
</feature>
<keyword evidence="4" id="KW-0067">ATP-binding</keyword>
<feature type="domain" description="Helicase ATP-binding" evidence="6">
    <location>
        <begin position="14"/>
        <end position="177"/>
    </location>
</feature>
<dbReference type="CDD" id="cd17990">
    <property type="entry name" value="DEXHc_HrpB"/>
    <property type="match status" value="1"/>
</dbReference>
<dbReference type="RefSeq" id="WP_011046720.1">
    <property type="nucleotide sequence ID" value="NZ_CP076685.1"/>
</dbReference>
<proteinExistence type="predicted"/>
<keyword evidence="1" id="KW-0547">Nucleotide-binding</keyword>
<dbReference type="PANTHER" id="PTHR43519">
    <property type="entry name" value="ATP-DEPENDENT RNA HELICASE HRPB"/>
    <property type="match status" value="1"/>
</dbReference>
<reference evidence="8 9" key="1">
    <citation type="journal article" date="2020" name="Proc. Natl. Acad. Sci. U.S.A.">
        <title>Ecological drivers of bacterial community assembly in synthetic phycospheres.</title>
        <authorList>
            <person name="Fu H."/>
            <person name="Uchimiya M."/>
            <person name="Gore J."/>
            <person name="Moran M.A."/>
        </authorList>
    </citation>
    <scope>NUCLEOTIDE SEQUENCE [LARGE SCALE GENOMIC DNA]</scope>
    <source>
        <strain evidence="8">HF-Din03</strain>
    </source>
</reference>
<dbReference type="InterPro" id="IPR011545">
    <property type="entry name" value="DEAD/DEAH_box_helicase_dom"/>
</dbReference>
<dbReference type="InterPro" id="IPR027417">
    <property type="entry name" value="P-loop_NTPase"/>
</dbReference>
<dbReference type="InterPro" id="IPR007502">
    <property type="entry name" value="Helicase-assoc_dom"/>
</dbReference>
<dbReference type="AlphaFoldDB" id="A0A850LI13"/>
<dbReference type="Proteomes" id="UP000565723">
    <property type="component" value="Unassembled WGS sequence"/>
</dbReference>
<dbReference type="SMART" id="SM00487">
    <property type="entry name" value="DEXDc"/>
    <property type="match status" value="1"/>
</dbReference>
<dbReference type="Pfam" id="PF00271">
    <property type="entry name" value="Helicase_C"/>
    <property type="match status" value="1"/>
</dbReference>
<dbReference type="InterPro" id="IPR001650">
    <property type="entry name" value="Helicase_C-like"/>
</dbReference>